<evidence type="ECO:0000313" key="2">
    <source>
        <dbReference type="Proteomes" id="UP000255066"/>
    </source>
</evidence>
<proteinExistence type="predicted"/>
<sequence>MNFNYRQLSDKKLHMTLFYQDPGRGSFNGEAAN</sequence>
<accession>A0A378JSG1</accession>
<dbReference type="Proteomes" id="UP000255066">
    <property type="component" value="Unassembled WGS sequence"/>
</dbReference>
<protein>
    <submittedName>
        <fullName evidence="1">Uncharacterized protein</fullName>
    </submittedName>
</protein>
<evidence type="ECO:0000313" key="1">
    <source>
        <dbReference type="EMBL" id="STX60887.1"/>
    </source>
</evidence>
<gene>
    <name evidence="1" type="ORF">NCTC12437_03179</name>
</gene>
<name>A0A378JSG1_9GAMM</name>
<reference evidence="1 2" key="1">
    <citation type="submission" date="2018-06" db="EMBL/GenBank/DDBJ databases">
        <authorList>
            <consortium name="Pathogen Informatics"/>
            <person name="Doyle S."/>
        </authorList>
    </citation>
    <scope>NUCLEOTIDE SEQUENCE [LARGE SCALE GENOMIC DNA]</scope>
    <source>
        <strain evidence="1 2">NCTC12437</strain>
    </source>
</reference>
<dbReference type="EMBL" id="UGNW01000002">
    <property type="protein sequence ID" value="STX60887.1"/>
    <property type="molecule type" value="Genomic_DNA"/>
</dbReference>
<dbReference type="AlphaFoldDB" id="A0A378JSG1"/>
<organism evidence="1 2">
    <name type="scientific">Legionella birminghamensis</name>
    <dbReference type="NCBI Taxonomy" id="28083"/>
    <lineage>
        <taxon>Bacteria</taxon>
        <taxon>Pseudomonadati</taxon>
        <taxon>Pseudomonadota</taxon>
        <taxon>Gammaproteobacteria</taxon>
        <taxon>Legionellales</taxon>
        <taxon>Legionellaceae</taxon>
        <taxon>Legionella</taxon>
    </lineage>
</organism>